<keyword evidence="2" id="KW-1133">Transmembrane helix</keyword>
<dbReference type="InterPro" id="IPR019431">
    <property type="entry name" value="DUF2417"/>
</dbReference>
<dbReference type="EMBL" id="JAKWBI020000005">
    <property type="protein sequence ID" value="KAJ2907029.1"/>
    <property type="molecule type" value="Genomic_DNA"/>
</dbReference>
<feature type="transmembrane region" description="Helical" evidence="2">
    <location>
        <begin position="98"/>
        <end position="120"/>
    </location>
</feature>
<protein>
    <submittedName>
        <fullName evidence="3">Integral membrane protein</fullName>
    </submittedName>
</protein>
<reference evidence="3" key="1">
    <citation type="submission" date="2022-07" db="EMBL/GenBank/DDBJ databases">
        <title>Draft genome sequence of Zalerion maritima ATCC 34329, a (micro)plastics degrading marine fungus.</title>
        <authorList>
            <person name="Paco A."/>
            <person name="Goncalves M.F.M."/>
            <person name="Rocha-Santos T.A.P."/>
            <person name="Alves A."/>
        </authorList>
    </citation>
    <scope>NUCLEOTIDE SEQUENCE</scope>
    <source>
        <strain evidence="3">ATCC 34329</strain>
    </source>
</reference>
<feature type="transmembrane region" description="Helical" evidence="2">
    <location>
        <begin position="205"/>
        <end position="228"/>
    </location>
</feature>
<accession>A0AAD5RYT7</accession>
<evidence type="ECO:0000256" key="1">
    <source>
        <dbReference type="SAM" id="MobiDB-lite"/>
    </source>
</evidence>
<name>A0AAD5RYT7_9PEZI</name>
<feature type="transmembrane region" description="Helical" evidence="2">
    <location>
        <begin position="127"/>
        <end position="146"/>
    </location>
</feature>
<feature type="transmembrane region" description="Helical" evidence="2">
    <location>
        <begin position="158"/>
        <end position="178"/>
    </location>
</feature>
<evidence type="ECO:0000313" key="4">
    <source>
        <dbReference type="Proteomes" id="UP001201980"/>
    </source>
</evidence>
<evidence type="ECO:0000313" key="3">
    <source>
        <dbReference type="EMBL" id="KAJ2907029.1"/>
    </source>
</evidence>
<sequence length="522" mass="58053">MRIFGSKKKDGEEEAAAAAASSSEAPDEHTRLLPNRLDSEARFLNADDPAVSPYNLWNVRLARFLTIIFTVVTFAWWILQLISAFVTPPTVHTRGAAFYSFGYATVSLLLLLATLLFFAVPAKSVRLLCIIMSVLLLLDIIVSLAVERVRHEERWVGIVSTAWTFLMSLWAVLVDRIVKWGKAEEEERLTGRPETRRTLGEWSEVAASSIIVLILDVTVFLMTLNLILRSIDTGLGAPGNRYWVDGDKYQIHVYCHGNKTDASGTELPTVLFEGGEEPVENGLWQFADAAVENGTISRYCFADRPGFAWSDNAPSPLTAGMASDALSEALVEAGEKGPWVLVSAGVGTVYTRIFSSRHGREVDGLLMIDPLHEDLLDRVASSRRGFFLWLRGVISPLGISRVSGAIFKGRSRGDRVWGRSITSDGRYLLAKLQENLVADSLSKREVISSKRIQNQKTPLIVISSGEKIKSDGAWQEKQRDLSHLTQNLIHWDIANHAPHEVWKVLEGRALIEKRLKQLVHGN</sequence>
<dbReference type="Proteomes" id="UP001201980">
    <property type="component" value="Unassembled WGS sequence"/>
</dbReference>
<keyword evidence="2" id="KW-0812">Transmembrane</keyword>
<keyword evidence="2" id="KW-0472">Membrane</keyword>
<evidence type="ECO:0000256" key="2">
    <source>
        <dbReference type="SAM" id="Phobius"/>
    </source>
</evidence>
<dbReference type="Gene3D" id="3.40.50.1820">
    <property type="entry name" value="alpha/beta hydrolase"/>
    <property type="match status" value="1"/>
</dbReference>
<dbReference type="SUPFAM" id="SSF53474">
    <property type="entry name" value="alpha/beta-Hydrolases"/>
    <property type="match status" value="1"/>
</dbReference>
<feature type="region of interest" description="Disordered" evidence="1">
    <location>
        <begin position="1"/>
        <end position="28"/>
    </location>
</feature>
<organism evidence="3 4">
    <name type="scientific">Zalerion maritima</name>
    <dbReference type="NCBI Taxonomy" id="339359"/>
    <lineage>
        <taxon>Eukaryota</taxon>
        <taxon>Fungi</taxon>
        <taxon>Dikarya</taxon>
        <taxon>Ascomycota</taxon>
        <taxon>Pezizomycotina</taxon>
        <taxon>Sordariomycetes</taxon>
        <taxon>Lulworthiomycetidae</taxon>
        <taxon>Lulworthiales</taxon>
        <taxon>Lulworthiaceae</taxon>
        <taxon>Zalerion</taxon>
    </lineage>
</organism>
<comment type="caution">
    <text evidence="3">The sequence shown here is derived from an EMBL/GenBank/DDBJ whole genome shotgun (WGS) entry which is preliminary data.</text>
</comment>
<keyword evidence="4" id="KW-1185">Reference proteome</keyword>
<dbReference type="Pfam" id="PF10329">
    <property type="entry name" value="DUF2417"/>
    <property type="match status" value="1"/>
</dbReference>
<dbReference type="InterPro" id="IPR029058">
    <property type="entry name" value="AB_hydrolase_fold"/>
</dbReference>
<dbReference type="AlphaFoldDB" id="A0AAD5RYT7"/>
<proteinExistence type="predicted"/>
<feature type="transmembrane region" description="Helical" evidence="2">
    <location>
        <begin position="64"/>
        <end position="86"/>
    </location>
</feature>
<gene>
    <name evidence="3" type="ORF">MKZ38_008597</name>
</gene>